<keyword evidence="2" id="KW-1185">Reference proteome</keyword>
<dbReference type="EMBL" id="CADCXV010000335">
    <property type="protein sequence ID" value="CAB0029533.1"/>
    <property type="molecule type" value="Genomic_DNA"/>
</dbReference>
<accession>A0A6H5HXP3</accession>
<dbReference type="AlphaFoldDB" id="A0A6H5HXP3"/>
<dbReference type="InterPro" id="IPR002110">
    <property type="entry name" value="Ankyrin_rpt"/>
</dbReference>
<sequence>MSASNDGSVLTYENWKKLERLQSLRANVNWKIATERRHFLYEVEPLFDDWHCQVPNLRDFFSPREIDWLLESFVKSSEPKKLIEFVVRTGYVDEPELGEGGRPVLRRTTPIHIAARRVNCHEVIERGGDVLQDLRREGKNFATIANIANVDGKTPLHVICDQGDHQKAKMFFKWCKENKKMVRVDAKDKCGRTPLQYAVSKLEARLVDLLILEHNSYRPGCVNLSSLVLPTEHEISEQLNEPPVAFQVLHPPDFRSIWRRASQVLSVVESLIKIKIKSRLSLYDLLKLRPEEARKLLTSAHYFSLADANELSRLYEEELQDICALLLYEMMMERFCKLLALVPFLALTHYRLPISHCEIILEKLPNEDLFKLCLLANVQN</sequence>
<dbReference type="Gene3D" id="1.25.40.20">
    <property type="entry name" value="Ankyrin repeat-containing domain"/>
    <property type="match status" value="1"/>
</dbReference>
<organism evidence="1 2">
    <name type="scientific">Trichogramma brassicae</name>
    <dbReference type="NCBI Taxonomy" id="86971"/>
    <lineage>
        <taxon>Eukaryota</taxon>
        <taxon>Metazoa</taxon>
        <taxon>Ecdysozoa</taxon>
        <taxon>Arthropoda</taxon>
        <taxon>Hexapoda</taxon>
        <taxon>Insecta</taxon>
        <taxon>Pterygota</taxon>
        <taxon>Neoptera</taxon>
        <taxon>Endopterygota</taxon>
        <taxon>Hymenoptera</taxon>
        <taxon>Apocrita</taxon>
        <taxon>Proctotrupomorpha</taxon>
        <taxon>Chalcidoidea</taxon>
        <taxon>Trichogrammatidae</taxon>
        <taxon>Trichogramma</taxon>
    </lineage>
</organism>
<protein>
    <submittedName>
        <fullName evidence="1">Uncharacterized protein</fullName>
    </submittedName>
</protein>
<dbReference type="SUPFAM" id="SSF48403">
    <property type="entry name" value="Ankyrin repeat"/>
    <property type="match status" value="1"/>
</dbReference>
<gene>
    <name evidence="1" type="ORF">TBRA_LOCUS1563</name>
</gene>
<evidence type="ECO:0000313" key="1">
    <source>
        <dbReference type="EMBL" id="CAB0029533.1"/>
    </source>
</evidence>
<dbReference type="Pfam" id="PF12796">
    <property type="entry name" value="Ank_2"/>
    <property type="match status" value="1"/>
</dbReference>
<proteinExistence type="predicted"/>
<reference evidence="1 2" key="1">
    <citation type="submission" date="2020-02" db="EMBL/GenBank/DDBJ databases">
        <authorList>
            <person name="Ferguson B K."/>
        </authorList>
    </citation>
    <scope>NUCLEOTIDE SEQUENCE [LARGE SCALE GENOMIC DNA]</scope>
</reference>
<dbReference type="InterPro" id="IPR036770">
    <property type="entry name" value="Ankyrin_rpt-contain_sf"/>
</dbReference>
<evidence type="ECO:0000313" key="2">
    <source>
        <dbReference type="Proteomes" id="UP000479190"/>
    </source>
</evidence>
<name>A0A6H5HXP3_9HYME</name>
<dbReference type="Proteomes" id="UP000479190">
    <property type="component" value="Unassembled WGS sequence"/>
</dbReference>
<dbReference type="OrthoDB" id="448455at2759"/>